<organism evidence="1">
    <name type="scientific">marine sediment metagenome</name>
    <dbReference type="NCBI Taxonomy" id="412755"/>
    <lineage>
        <taxon>unclassified sequences</taxon>
        <taxon>metagenomes</taxon>
        <taxon>ecological metagenomes</taxon>
    </lineage>
</organism>
<protein>
    <submittedName>
        <fullName evidence="1">Uncharacterized protein</fullName>
    </submittedName>
</protein>
<accession>A0A1B6NPS2</accession>
<gene>
    <name evidence="1" type="ORF">MGSAQ_003179</name>
</gene>
<reference evidence="1" key="1">
    <citation type="submission" date="2013-11" db="EMBL/GenBank/DDBJ databases">
        <title>Microbial diversity, functional groups and degradation webs in Northern and Southern Mediterranean and Red Sea marine crude oil polluted sites.</title>
        <authorList>
            <person name="Daffonchio D."/>
            <person name="Mapelli F."/>
            <person name="Ferrer M."/>
            <person name="Richter M."/>
            <person name="Cherif A."/>
            <person name="Malkawi H.I."/>
            <person name="Yakimov M.M."/>
            <person name="Abdel-Fattah Y.R."/>
            <person name="Blaghen M."/>
            <person name="Golyshin P.N."/>
            <person name="Kalogerakis N."/>
            <person name="Boon N."/>
            <person name="Magagnini M."/>
            <person name="Fava F."/>
        </authorList>
    </citation>
    <scope>NUCLEOTIDE SEQUENCE</scope>
</reference>
<dbReference type="EMBL" id="AYSL01001861">
    <property type="protein sequence ID" value="KTF05323.1"/>
    <property type="molecule type" value="Genomic_DNA"/>
</dbReference>
<sequence>MQNYPKTKTSHCLSACLNLTAFYYILRYKAVYNLEKMSNNILSSLFNHHDHKIKTLLL</sequence>
<dbReference type="AlphaFoldDB" id="A0A1B6NPS2"/>
<evidence type="ECO:0000313" key="1">
    <source>
        <dbReference type="EMBL" id="KTF05323.1"/>
    </source>
</evidence>
<proteinExistence type="predicted"/>
<comment type="caution">
    <text evidence="1">The sequence shown here is derived from an EMBL/GenBank/DDBJ whole genome shotgun (WGS) entry which is preliminary data.</text>
</comment>
<name>A0A1B6NPS2_9ZZZZ</name>